<comment type="similarity">
    <text evidence="3">Belongs to the exportin family.</text>
</comment>
<dbReference type="GO" id="GO:0006611">
    <property type="term" value="P:protein export from nucleus"/>
    <property type="evidence" value="ECO:0007669"/>
    <property type="project" value="TreeGrafter"/>
</dbReference>
<dbReference type="GO" id="GO:0005737">
    <property type="term" value="C:cytoplasm"/>
    <property type="evidence" value="ECO:0007669"/>
    <property type="project" value="UniProtKB-SubCell"/>
</dbReference>
<dbReference type="InterPro" id="IPR044189">
    <property type="entry name" value="XPO4/7-like"/>
</dbReference>
<dbReference type="InterPro" id="IPR057947">
    <property type="entry name" value="TPR_XPO7/RBP17"/>
</dbReference>
<evidence type="ECO:0000256" key="1">
    <source>
        <dbReference type="ARBA" id="ARBA00004123"/>
    </source>
</evidence>
<dbReference type="Proteomes" id="UP000054107">
    <property type="component" value="Unassembled WGS sequence"/>
</dbReference>
<dbReference type="SUPFAM" id="SSF48371">
    <property type="entry name" value="ARM repeat"/>
    <property type="match status" value="2"/>
</dbReference>
<dbReference type="Pfam" id="PF25795">
    <property type="entry name" value="TPR_XPO7"/>
    <property type="match status" value="1"/>
</dbReference>
<keyword evidence="10" id="KW-1185">Reference proteome</keyword>
<dbReference type="PANTHER" id="PTHR12596">
    <property type="entry name" value="EXPORTIN 4,7-RELATED"/>
    <property type="match status" value="1"/>
</dbReference>
<reference evidence="9 10" key="1">
    <citation type="submission" date="2014-09" db="EMBL/GenBank/DDBJ databases">
        <authorList>
            <person name="Ellenberger Sabrina"/>
        </authorList>
    </citation>
    <scope>NUCLEOTIDE SEQUENCE [LARGE SCALE GENOMIC DNA]</scope>
    <source>
        <strain evidence="9 10">CBS 412.66</strain>
    </source>
</reference>
<organism evidence="9 10">
    <name type="scientific">Parasitella parasitica</name>
    <dbReference type="NCBI Taxonomy" id="35722"/>
    <lineage>
        <taxon>Eukaryota</taxon>
        <taxon>Fungi</taxon>
        <taxon>Fungi incertae sedis</taxon>
        <taxon>Mucoromycota</taxon>
        <taxon>Mucoromycotina</taxon>
        <taxon>Mucoromycetes</taxon>
        <taxon>Mucorales</taxon>
        <taxon>Mucorineae</taxon>
        <taxon>Mucoraceae</taxon>
        <taxon>Parasitella</taxon>
    </lineage>
</organism>
<keyword evidence="7" id="KW-0539">Nucleus</keyword>
<evidence type="ECO:0000256" key="3">
    <source>
        <dbReference type="ARBA" id="ARBA00009466"/>
    </source>
</evidence>
<protein>
    <recommendedName>
        <fullName evidence="8">Exportin-7/Ran-binding protein 17 TPR repeats domain-containing protein</fullName>
    </recommendedName>
</protein>
<evidence type="ECO:0000256" key="5">
    <source>
        <dbReference type="ARBA" id="ARBA00022490"/>
    </source>
</evidence>
<dbReference type="PANTHER" id="PTHR12596:SF2">
    <property type="entry name" value="EXPORTIN-7 ISOFORM X1"/>
    <property type="match status" value="1"/>
</dbReference>
<evidence type="ECO:0000313" key="9">
    <source>
        <dbReference type="EMBL" id="CEP14180.1"/>
    </source>
</evidence>
<sequence>MTQHQQEERIAFFSSLCEELYNPKNPAERDQIQKVLEASFPTFSASDTNKINLDQIPTFDIGTPTDTANALRIMLENSPNPFVQTFSLSRLKQLVMAQFTIFDGDTKIQLRTFLLGYAYRHPDLQPFVITQLAGVLALLTRFGWLDHEEYQNIYNDMTQFYQASADHRIVGMQILSVIVQDINAATVPKYSAKFRKAAAGLRDTQLLDIFKSAYQLMESLLAKSIPFDKPDQEIRTKDATLDILLKCLCFDFAGTALDEAGEDTGMVQIPAAWRSVYEQDDFVPNFFKAYKEFTPPHSGKVMECLVQIAATRKALFSGEDERNRFVTAIMNGIRDVIVTSQGLADADCYNGFCRLLQRFRTTAPLNEMVEKEGYIEWIELVAEFTQKAFHTWTPTTTGYYLLSFWSRIVQSMTYYQQLGRITVQKLQDITVALTRIFIKTYIETVPNRIEEMLDDPLDDEDALIESLSMLGQIARCKYEQSCAALFEVFDQVTAAYEELIVQARMGALGEESLREAIALFEAKFAWLVYIMGVFVGNRPAYLSSDENDEGDSKLATRVIQLMQVNQDLGQSNLAFLSEKLECALVFFFSQFRKSYVGESNAKAAYKQLNEEFAIEGQEDMLNLIMRKIMTNLQMWGESEAIIKRTLELFNDLTSGYSALKNVRKLECTRLIMQNHLSSEFTFFNHDQHGQNRMLYYQILCKILFAEDNCEREFYEFMKPFEVRLETLSLLNTIEEFQQAHVQRALEDLFRDLRGFIQSIQSRKTYLLFFNWFYPDYMPVLMKGIQAWSPNPCTNVLLKFFGEFVYNKSQRLTLEISSASGILLFRDASQILCCFGQQALNQRITDETQKYPLKYKGMSACFNIMARCLGGKYINFGVFWLYGDKAINDAFAMMFRLILDIPLEDLMNFPKLTRSFFMMMDEFSVEQMMVDPNMPPETFLYILEACEHGVQSNDAWIRTHACSTLNNICTFLIQENEKADLRRSSFSSQEDTTKKEKDFILRKNKALRGAWFVNCLTQYPQVLPKLLSTLFGLILFDDNNDQWQLSRPLYTLVLLEREFASKYTNQVILHQLPERREFVTKALSNLMEGSGWSLSTKDREKFSQQVASLKRELNNNQVVLIPLTD</sequence>
<comment type="subcellular location">
    <subcellularLocation>
        <location evidence="2">Cytoplasm</location>
    </subcellularLocation>
    <subcellularLocation>
        <location evidence="1">Nucleus</location>
    </subcellularLocation>
</comment>
<evidence type="ECO:0000256" key="2">
    <source>
        <dbReference type="ARBA" id="ARBA00004496"/>
    </source>
</evidence>
<dbReference type="Gene3D" id="1.25.10.10">
    <property type="entry name" value="Leucine-rich Repeat Variant"/>
    <property type="match status" value="1"/>
</dbReference>
<gene>
    <name evidence="9" type="primary">PARPA_08344.1 scaffold 32756</name>
</gene>
<dbReference type="InterPro" id="IPR011989">
    <property type="entry name" value="ARM-like"/>
</dbReference>
<evidence type="ECO:0000259" key="8">
    <source>
        <dbReference type="Pfam" id="PF25795"/>
    </source>
</evidence>
<proteinExistence type="inferred from homology"/>
<feature type="domain" description="Exportin-7/Ran-binding protein 17 TPR repeats" evidence="8">
    <location>
        <begin position="446"/>
        <end position="688"/>
    </location>
</feature>
<evidence type="ECO:0000256" key="7">
    <source>
        <dbReference type="ARBA" id="ARBA00023242"/>
    </source>
</evidence>
<dbReference type="GO" id="GO:0005643">
    <property type="term" value="C:nuclear pore"/>
    <property type="evidence" value="ECO:0007669"/>
    <property type="project" value="TreeGrafter"/>
</dbReference>
<dbReference type="AlphaFoldDB" id="A0A0B7NFM5"/>
<evidence type="ECO:0000313" key="10">
    <source>
        <dbReference type="Proteomes" id="UP000054107"/>
    </source>
</evidence>
<keyword evidence="5" id="KW-0963">Cytoplasm</keyword>
<dbReference type="EMBL" id="LN731032">
    <property type="protein sequence ID" value="CEP14180.1"/>
    <property type="molecule type" value="Genomic_DNA"/>
</dbReference>
<evidence type="ECO:0000256" key="6">
    <source>
        <dbReference type="ARBA" id="ARBA00022927"/>
    </source>
</evidence>
<keyword evidence="4" id="KW-0813">Transport</keyword>
<accession>A0A0B7NFM5</accession>
<name>A0A0B7NFM5_9FUNG</name>
<keyword evidence="6" id="KW-0653">Protein transport</keyword>
<dbReference type="InterPro" id="IPR016024">
    <property type="entry name" value="ARM-type_fold"/>
</dbReference>
<dbReference type="STRING" id="35722.A0A0B7NFM5"/>
<dbReference type="GO" id="GO:0005049">
    <property type="term" value="F:nuclear export signal receptor activity"/>
    <property type="evidence" value="ECO:0007669"/>
    <property type="project" value="InterPro"/>
</dbReference>
<evidence type="ECO:0000256" key="4">
    <source>
        <dbReference type="ARBA" id="ARBA00022448"/>
    </source>
</evidence>
<dbReference type="OrthoDB" id="244158at2759"/>